<evidence type="ECO:0000313" key="3">
    <source>
        <dbReference type="Proteomes" id="UP001327560"/>
    </source>
</evidence>
<accession>A0AAQ3KU62</accession>
<organism evidence="2 3">
    <name type="scientific">Canna indica</name>
    <name type="common">Indian-shot</name>
    <dbReference type="NCBI Taxonomy" id="4628"/>
    <lineage>
        <taxon>Eukaryota</taxon>
        <taxon>Viridiplantae</taxon>
        <taxon>Streptophyta</taxon>
        <taxon>Embryophyta</taxon>
        <taxon>Tracheophyta</taxon>
        <taxon>Spermatophyta</taxon>
        <taxon>Magnoliopsida</taxon>
        <taxon>Liliopsida</taxon>
        <taxon>Zingiberales</taxon>
        <taxon>Cannaceae</taxon>
        <taxon>Canna</taxon>
    </lineage>
</organism>
<dbReference type="EMBL" id="CP136896">
    <property type="protein sequence ID" value="WOL14540.1"/>
    <property type="molecule type" value="Genomic_DNA"/>
</dbReference>
<feature type="region of interest" description="Disordered" evidence="1">
    <location>
        <begin position="191"/>
        <end position="221"/>
    </location>
</feature>
<protein>
    <submittedName>
        <fullName evidence="2">Uncharacterized protein</fullName>
    </submittedName>
</protein>
<proteinExistence type="predicted"/>
<reference evidence="2 3" key="1">
    <citation type="submission" date="2023-10" db="EMBL/GenBank/DDBJ databases">
        <title>Chromosome-scale genome assembly provides insights into flower coloration mechanisms of Canna indica.</title>
        <authorList>
            <person name="Li C."/>
        </authorList>
    </citation>
    <scope>NUCLEOTIDE SEQUENCE [LARGE SCALE GENOMIC DNA]</scope>
    <source>
        <tissue evidence="2">Flower</tissue>
    </source>
</reference>
<gene>
    <name evidence="2" type="ORF">Cni_G23320</name>
</gene>
<sequence>MDVSKDTHNEEAYGPWMVINKKKEFQDKRNKNPGTEVSNGFDKLAMMVDNNDNCMEKKVEEVPQKATSGSKSDVMDTVEAVKNPFQNKDAKKNGNLGSEDMIDAFNTDKSFRVPVKVVLEKSSDNLHKKLTNTLAITVSKVLNNEDCNLGVADSDIFNEAQGKSTRIRKASSQAIHTSSFLLNLKQNKAKKKKFSRDSKAIESDGDPKQGIDEAKSTMVIE</sequence>
<name>A0AAQ3KU62_9LILI</name>
<feature type="compositionally biased region" description="Basic and acidic residues" evidence="1">
    <location>
        <begin position="195"/>
        <end position="215"/>
    </location>
</feature>
<dbReference type="Proteomes" id="UP001327560">
    <property type="component" value="Chromosome 7"/>
</dbReference>
<evidence type="ECO:0000313" key="2">
    <source>
        <dbReference type="EMBL" id="WOL14540.1"/>
    </source>
</evidence>
<evidence type="ECO:0000256" key="1">
    <source>
        <dbReference type="SAM" id="MobiDB-lite"/>
    </source>
</evidence>
<keyword evidence="3" id="KW-1185">Reference proteome</keyword>
<dbReference type="AlphaFoldDB" id="A0AAQ3KU62"/>